<dbReference type="PROSITE" id="PS51257">
    <property type="entry name" value="PROKAR_LIPOPROTEIN"/>
    <property type="match status" value="1"/>
</dbReference>
<keyword evidence="2" id="KW-1185">Reference proteome</keyword>
<dbReference type="EMBL" id="JARHTQ010000001">
    <property type="protein sequence ID" value="MDF2254670.1"/>
    <property type="molecule type" value="Genomic_DNA"/>
</dbReference>
<comment type="caution">
    <text evidence="1">The sequence shown here is derived from an EMBL/GenBank/DDBJ whole genome shotgun (WGS) entry which is preliminary data.</text>
</comment>
<evidence type="ECO:0000313" key="1">
    <source>
        <dbReference type="EMBL" id="MDF2254670.1"/>
    </source>
</evidence>
<sequence>MTAARRTALCVLAGSLLMGCGDADQGTNGVGRLAPTVIVSEARGAAEQADTVRLSGSVSSGGQTYRLDMRLATDAGSGQVSTDRDHYELLRVGTDLYLKDARLTGKLGDKYVKVPTGDPAYQRLSCFTDKRELLDGLFALGPNPARGAHRSVGGTPTIAVTSPGGTLDVSLRGRPYPLRYERSGGAGSLQLTGWGEEFTLRAPDSGRVLDYGKVNGS</sequence>
<dbReference type="Proteomes" id="UP001220022">
    <property type="component" value="Unassembled WGS sequence"/>
</dbReference>
<protein>
    <recommendedName>
        <fullName evidence="3">Lipoprotein</fullName>
    </recommendedName>
</protein>
<evidence type="ECO:0008006" key="3">
    <source>
        <dbReference type="Google" id="ProtNLM"/>
    </source>
</evidence>
<dbReference type="RefSeq" id="WP_275807439.1">
    <property type="nucleotide sequence ID" value="NZ_BAAANM010000020.1"/>
</dbReference>
<gene>
    <name evidence="1" type="ORF">P2L57_02640</name>
</gene>
<accession>A0ABT5YV31</accession>
<organism evidence="1 2">
    <name type="scientific">Streptantibioticus ferralitis</name>
    <dbReference type="NCBI Taxonomy" id="236510"/>
    <lineage>
        <taxon>Bacteria</taxon>
        <taxon>Bacillati</taxon>
        <taxon>Actinomycetota</taxon>
        <taxon>Actinomycetes</taxon>
        <taxon>Kitasatosporales</taxon>
        <taxon>Streptomycetaceae</taxon>
        <taxon>Streptantibioticus</taxon>
    </lineage>
</organism>
<name>A0ABT5YV31_9ACTN</name>
<proteinExistence type="predicted"/>
<evidence type="ECO:0000313" key="2">
    <source>
        <dbReference type="Proteomes" id="UP001220022"/>
    </source>
</evidence>
<reference evidence="1 2" key="1">
    <citation type="submission" date="2023-03" db="EMBL/GenBank/DDBJ databases">
        <title>Draft genome sequence of type strain Streptomyces ferralitis JCM 14344.</title>
        <authorList>
            <person name="Klaysubun C."/>
            <person name="Duangmal K."/>
        </authorList>
    </citation>
    <scope>NUCLEOTIDE SEQUENCE [LARGE SCALE GENOMIC DNA]</scope>
    <source>
        <strain evidence="1 2">JCM 14344</strain>
    </source>
</reference>